<dbReference type="PROSITE" id="PS50280">
    <property type="entry name" value="SET"/>
    <property type="match status" value="1"/>
</dbReference>
<dbReference type="RefSeq" id="XP_026726927.1">
    <property type="nucleotide sequence ID" value="XM_026871126.1"/>
</dbReference>
<dbReference type="GeneID" id="113493251"/>
<dbReference type="Gene3D" id="6.10.140.2220">
    <property type="match status" value="1"/>
</dbReference>
<dbReference type="GO" id="GO:0008757">
    <property type="term" value="F:S-adenosylmethionine-dependent methyltransferase activity"/>
    <property type="evidence" value="ECO:0007669"/>
    <property type="project" value="UniProtKB-ARBA"/>
</dbReference>
<dbReference type="OrthoDB" id="5945798at2759"/>
<dbReference type="GO" id="GO:0008276">
    <property type="term" value="F:protein methyltransferase activity"/>
    <property type="evidence" value="ECO:0007669"/>
    <property type="project" value="UniProtKB-ARBA"/>
</dbReference>
<dbReference type="InParanoid" id="A0A7E5VF68"/>
<dbReference type="Gene3D" id="1.10.220.160">
    <property type="match status" value="1"/>
</dbReference>
<dbReference type="InterPro" id="IPR001214">
    <property type="entry name" value="SET_dom"/>
</dbReference>
<organism evidence="2 3">
    <name type="scientific">Trichoplusia ni</name>
    <name type="common">Cabbage looper</name>
    <dbReference type="NCBI Taxonomy" id="7111"/>
    <lineage>
        <taxon>Eukaryota</taxon>
        <taxon>Metazoa</taxon>
        <taxon>Ecdysozoa</taxon>
        <taxon>Arthropoda</taxon>
        <taxon>Hexapoda</taxon>
        <taxon>Insecta</taxon>
        <taxon>Pterygota</taxon>
        <taxon>Neoptera</taxon>
        <taxon>Endopterygota</taxon>
        <taxon>Lepidoptera</taxon>
        <taxon>Glossata</taxon>
        <taxon>Ditrysia</taxon>
        <taxon>Noctuoidea</taxon>
        <taxon>Noctuidae</taxon>
        <taxon>Plusiinae</taxon>
        <taxon>Trichoplusia</taxon>
    </lineage>
</organism>
<evidence type="ECO:0000259" key="1">
    <source>
        <dbReference type="PROSITE" id="PS50280"/>
    </source>
</evidence>
<reference evidence="3" key="1">
    <citation type="submission" date="2025-08" db="UniProtKB">
        <authorList>
            <consortium name="RefSeq"/>
        </authorList>
    </citation>
    <scope>IDENTIFICATION</scope>
</reference>
<gene>
    <name evidence="3" type="primary">LOC113493251</name>
</gene>
<dbReference type="CDD" id="cd20071">
    <property type="entry name" value="SET_SMYD"/>
    <property type="match status" value="1"/>
</dbReference>
<proteinExistence type="predicted"/>
<dbReference type="FunCoup" id="A0A7E5VF68">
    <property type="interactions" value="60"/>
</dbReference>
<dbReference type="Pfam" id="PF00856">
    <property type="entry name" value="SET"/>
    <property type="match status" value="1"/>
</dbReference>
<dbReference type="SMART" id="SM00317">
    <property type="entry name" value="SET"/>
    <property type="match status" value="1"/>
</dbReference>
<accession>A0A7E5VF68</accession>
<dbReference type="KEGG" id="tnl:113493251"/>
<protein>
    <submittedName>
        <fullName evidence="3">SET domain-containing protein SmydA-8-like isoform X1</fullName>
    </submittedName>
</protein>
<dbReference type="AlphaFoldDB" id="A0A7E5VF68"/>
<dbReference type="GO" id="GO:0008170">
    <property type="term" value="F:N-methyltransferase activity"/>
    <property type="evidence" value="ECO:0007669"/>
    <property type="project" value="UniProtKB-ARBA"/>
</dbReference>
<dbReference type="SUPFAM" id="SSF82199">
    <property type="entry name" value="SET domain"/>
    <property type="match status" value="1"/>
</dbReference>
<dbReference type="Gene3D" id="2.170.270.10">
    <property type="entry name" value="SET domain"/>
    <property type="match status" value="1"/>
</dbReference>
<name>A0A7E5VF68_TRINI</name>
<keyword evidence="2" id="KW-1185">Reference proteome</keyword>
<dbReference type="InterPro" id="IPR046341">
    <property type="entry name" value="SET_dom_sf"/>
</dbReference>
<evidence type="ECO:0000313" key="3">
    <source>
        <dbReference type="RefSeq" id="XP_026726927.1"/>
    </source>
</evidence>
<sequence>MEQMRFIISSGYFHIGSCTSMSAGLAASVSRGALLDPPCPAVFQHSIRSRDMAHSTAEETASLMEYLEESADPIWTIKQSPISGRGLFATQKIRNGTLIFKNKPLIIAARADRAGDTYCSVCYKISDTCYNCEKCFLLICSEGCKSSSEHNAECNFIINNWKPKSGCDKHSDILKIMQIYLRFLLLPDKRKMLLSILQKSTSDSKIAELELLCSRYEIPDKHISFIKLIHSIIKINSFRIASNPDNNKIPLRGLYPLSAFLNHCCLPNTRNVFDTDYTMAVYATKDIGIGEEIVTCYTGILWCTPARRCQLYKTKQFWCTCARCKDNTEMGTKLSALKCFKKECVGILLPMSPLDPRAEWSCDNCGSKFLPEKVNAIQSILGSLVGSLDLDDQFRLEPAILARLANFIPYTNHIFIDLRLRLVLKIGFTQGLKLTELSESRLALKESLCRGTLRTVAALGVGDAHLRGLLLYHLHAALAERARRSPDLYEELKSEIESTIEQAYYILQGDISAPPDLELRRRYLGPGCDKPQEERFFILDA</sequence>
<dbReference type="PANTHER" id="PTHR46455">
    <property type="entry name" value="SET AND MYND DOMAIN CONTAINING, ARTHROPOD-SPECIFIC, MEMBER 4, ISOFORM A"/>
    <property type="match status" value="1"/>
</dbReference>
<feature type="domain" description="SET" evidence="1">
    <location>
        <begin position="73"/>
        <end position="298"/>
    </location>
</feature>
<dbReference type="InterPro" id="IPR053010">
    <property type="entry name" value="SET_SmydA-8"/>
</dbReference>
<evidence type="ECO:0000313" key="2">
    <source>
        <dbReference type="Proteomes" id="UP000322000"/>
    </source>
</evidence>
<dbReference type="PANTHER" id="PTHR46455:SF3">
    <property type="entry name" value="SET AND MYND DOMAIN CONTAINING, ARTHROPOD-SPECIFIC, MEMBER 9, ISOFORM A-RELATED"/>
    <property type="match status" value="1"/>
</dbReference>
<dbReference type="Proteomes" id="UP000322000">
    <property type="component" value="Chromosome 4"/>
</dbReference>